<dbReference type="Gene3D" id="1.25.40.120">
    <property type="entry name" value="Protein prenylyltransferase"/>
    <property type="match status" value="1"/>
</dbReference>
<dbReference type="AlphaFoldDB" id="A0A9W8NA77"/>
<dbReference type="EMBL" id="JANPWZ010001553">
    <property type="protein sequence ID" value="KAJ3564922.1"/>
    <property type="molecule type" value="Genomic_DNA"/>
</dbReference>
<gene>
    <name evidence="5" type="ORF">NPX13_g7680</name>
</gene>
<organism evidence="5 6">
    <name type="scientific">Xylaria arbuscula</name>
    <dbReference type="NCBI Taxonomy" id="114810"/>
    <lineage>
        <taxon>Eukaryota</taxon>
        <taxon>Fungi</taxon>
        <taxon>Dikarya</taxon>
        <taxon>Ascomycota</taxon>
        <taxon>Pezizomycotina</taxon>
        <taxon>Sordariomycetes</taxon>
        <taxon>Xylariomycetidae</taxon>
        <taxon>Xylariales</taxon>
        <taxon>Xylariaceae</taxon>
        <taxon>Xylaria</taxon>
    </lineage>
</organism>
<dbReference type="VEuPathDB" id="FungiDB:F4678DRAFT_357923"/>
<comment type="caution">
    <text evidence="5">The sequence shown here is derived from an EMBL/GenBank/DDBJ whole genome shotgun (WGS) entry which is preliminary data.</text>
</comment>
<reference evidence="5" key="1">
    <citation type="submission" date="2022-07" db="EMBL/GenBank/DDBJ databases">
        <title>Genome Sequence of Xylaria arbuscula.</title>
        <authorList>
            <person name="Buettner E."/>
        </authorList>
    </citation>
    <scope>NUCLEOTIDE SEQUENCE</scope>
    <source>
        <strain evidence="5">VT107</strain>
    </source>
</reference>
<dbReference type="InterPro" id="IPR002088">
    <property type="entry name" value="Prenyl_trans_a"/>
</dbReference>
<dbReference type="PANTHER" id="PTHR11129">
    <property type="entry name" value="PROTEIN FARNESYLTRANSFERASE ALPHA SUBUNIT/RAB GERANYLGERANYL TRANSFERASE ALPHA SUBUNIT"/>
    <property type="match status" value="1"/>
</dbReference>
<dbReference type="Pfam" id="PF01239">
    <property type="entry name" value="PPTA"/>
    <property type="match status" value="2"/>
</dbReference>
<keyword evidence="3" id="KW-0808">Transferase</keyword>
<proteinExistence type="inferred from homology"/>
<sequence length="311" mass="35674">MSRALDKDLLSQLKLEDPRPAYIDISNLFANLPQSELLEIEFLGSSHPLVQAFFVAHRILKEHLVDSGAFITDDVTAATSIMLLMDPEHLTAANLRKRALSASGNLTKDAINREIRFVDTLLTARLHRHTKSPTLWSHRRWLVSSYLSLEAPRDIRNDIKYVVMVAGGRHPRNYVAWQHARFLLDSDPSLATTIAFDAKDFCLKNHSDTSAWSFLSDCIARIQDEKSRRVVRSSVLDDVLTMTRSFRWINESVWVFLRTVVARERVTEQDFERFITANNRLSAAMPHSAAERVILTRAREWCVKHRLPEVT</sequence>
<dbReference type="Proteomes" id="UP001148614">
    <property type="component" value="Unassembled WGS sequence"/>
</dbReference>
<name>A0A9W8NA77_9PEZI</name>
<evidence type="ECO:0000256" key="1">
    <source>
        <dbReference type="ARBA" id="ARBA00006734"/>
    </source>
</evidence>
<comment type="similarity">
    <text evidence="1">Belongs to the protein prenyltransferase subunit alpha family.</text>
</comment>
<evidence type="ECO:0000256" key="3">
    <source>
        <dbReference type="ARBA" id="ARBA00022679"/>
    </source>
</evidence>
<dbReference type="SUPFAM" id="SSF48439">
    <property type="entry name" value="Protein prenylyltransferase"/>
    <property type="match status" value="1"/>
</dbReference>
<protein>
    <recommendedName>
        <fullName evidence="7">Protein prenyltransferase</fullName>
    </recommendedName>
</protein>
<dbReference type="GO" id="GO:0008318">
    <property type="term" value="F:protein prenyltransferase activity"/>
    <property type="evidence" value="ECO:0007669"/>
    <property type="project" value="InterPro"/>
</dbReference>
<evidence type="ECO:0000313" key="5">
    <source>
        <dbReference type="EMBL" id="KAJ3564922.1"/>
    </source>
</evidence>
<dbReference type="PANTHER" id="PTHR11129:SF3">
    <property type="entry name" value="PROTEIN PRENYLTRANSFERASE ALPHA SUBUNIT REPEAT-CONTAINING PROTEIN 1"/>
    <property type="match status" value="1"/>
</dbReference>
<evidence type="ECO:0008006" key="7">
    <source>
        <dbReference type="Google" id="ProtNLM"/>
    </source>
</evidence>
<keyword evidence="4" id="KW-0677">Repeat</keyword>
<keyword evidence="6" id="KW-1185">Reference proteome</keyword>
<accession>A0A9W8NA77</accession>
<evidence type="ECO:0000256" key="4">
    <source>
        <dbReference type="ARBA" id="ARBA00022737"/>
    </source>
</evidence>
<keyword evidence="2" id="KW-0637">Prenyltransferase</keyword>
<evidence type="ECO:0000313" key="6">
    <source>
        <dbReference type="Proteomes" id="UP001148614"/>
    </source>
</evidence>
<dbReference type="GO" id="GO:0005737">
    <property type="term" value="C:cytoplasm"/>
    <property type="evidence" value="ECO:0007669"/>
    <property type="project" value="TreeGrafter"/>
</dbReference>
<evidence type="ECO:0000256" key="2">
    <source>
        <dbReference type="ARBA" id="ARBA00022602"/>
    </source>
</evidence>